<accession>A0A3P8L9L4</accession>
<feature type="domain" description="Guanylate kinase-like" evidence="2">
    <location>
        <begin position="106"/>
        <end position="232"/>
    </location>
</feature>
<dbReference type="Proteomes" id="UP000272942">
    <property type="component" value="Unassembled WGS sequence"/>
</dbReference>
<dbReference type="AlphaFoldDB" id="A0A3P8L9L4"/>
<proteinExistence type="predicted"/>
<feature type="region of interest" description="Disordered" evidence="1">
    <location>
        <begin position="27"/>
        <end position="51"/>
    </location>
</feature>
<dbReference type="SUPFAM" id="SSF52540">
    <property type="entry name" value="P-loop containing nucleoside triphosphate hydrolases"/>
    <property type="match status" value="1"/>
</dbReference>
<reference evidence="3 4" key="1">
    <citation type="submission" date="2018-11" db="EMBL/GenBank/DDBJ databases">
        <authorList>
            <consortium name="Pathogen Informatics"/>
        </authorList>
    </citation>
    <scope>NUCLEOTIDE SEQUENCE [LARGE SCALE GENOMIC DNA]</scope>
    <source>
        <strain evidence="3 4">Egypt</strain>
    </source>
</reference>
<evidence type="ECO:0000313" key="4">
    <source>
        <dbReference type="Proteomes" id="UP000272942"/>
    </source>
</evidence>
<dbReference type="OrthoDB" id="43580at2759"/>
<evidence type="ECO:0000256" key="1">
    <source>
        <dbReference type="SAM" id="MobiDB-lite"/>
    </source>
</evidence>
<dbReference type="InterPro" id="IPR008144">
    <property type="entry name" value="Guanylate_kin-like_dom"/>
</dbReference>
<evidence type="ECO:0000313" key="3">
    <source>
        <dbReference type="EMBL" id="VDP91076.1"/>
    </source>
</evidence>
<feature type="compositionally biased region" description="Pro residues" evidence="1">
    <location>
        <begin position="35"/>
        <end position="51"/>
    </location>
</feature>
<dbReference type="Pfam" id="PF00625">
    <property type="entry name" value="Guanylate_kin"/>
    <property type="match status" value="1"/>
</dbReference>
<organism evidence="3 4">
    <name type="scientific">Echinostoma caproni</name>
    <dbReference type="NCBI Taxonomy" id="27848"/>
    <lineage>
        <taxon>Eukaryota</taxon>
        <taxon>Metazoa</taxon>
        <taxon>Spiralia</taxon>
        <taxon>Lophotrochozoa</taxon>
        <taxon>Platyhelminthes</taxon>
        <taxon>Trematoda</taxon>
        <taxon>Digenea</taxon>
        <taxon>Plagiorchiida</taxon>
        <taxon>Echinostomata</taxon>
        <taxon>Echinostomatoidea</taxon>
        <taxon>Echinostomatidae</taxon>
        <taxon>Echinostoma</taxon>
    </lineage>
</organism>
<dbReference type="Gene3D" id="3.40.50.300">
    <property type="entry name" value="P-loop containing nucleotide triphosphate hydrolases"/>
    <property type="match status" value="1"/>
</dbReference>
<dbReference type="EMBL" id="UZAN01055990">
    <property type="protein sequence ID" value="VDP91076.1"/>
    <property type="molecule type" value="Genomic_DNA"/>
</dbReference>
<dbReference type="PROSITE" id="PS50052">
    <property type="entry name" value="GUANYLATE_KINASE_2"/>
    <property type="match status" value="1"/>
</dbReference>
<dbReference type="InterPro" id="IPR027417">
    <property type="entry name" value="P-loop_NTPase"/>
</dbReference>
<gene>
    <name evidence="3" type="ORF">ECPE_LOCUS13804</name>
</gene>
<keyword evidence="4" id="KW-1185">Reference proteome</keyword>
<protein>
    <recommendedName>
        <fullName evidence="2">Guanylate kinase-like domain-containing protein</fullName>
    </recommendedName>
</protein>
<evidence type="ECO:0000259" key="2">
    <source>
        <dbReference type="PROSITE" id="PS50052"/>
    </source>
</evidence>
<dbReference type="SUPFAM" id="SSF101447">
    <property type="entry name" value="Formin homology 2 domain (FH2 domain)"/>
    <property type="match status" value="1"/>
</dbReference>
<sequence length="232" mass="25462">MATRLPLATQQNDLTTFNSQVVEFAQLSPNQITGSPPPPFVPPPPPPPPPPPRAYVVGRKTLKNTVMDHNRPLDSSDLLTSESTIIPQATPTGQMSKVPSTPRLPIKSVTTTGRISTNDHMNLSSANHRDAEMTDETFALNTTNQQIKKTDTSSVPYICVTDEEFEALRRRGQFIEWGVFNRALYGTSQSTVRKTVEDGKVCCITLRPDVSFIIAQVLLLLLSSVPSHVPVC</sequence>
<name>A0A3P8L9L4_9TREM</name>
<dbReference type="InterPro" id="IPR008145">
    <property type="entry name" value="GK/Ca_channel_bsu"/>
</dbReference>